<name>A0A133V8K6_9EURY</name>
<dbReference type="PANTHER" id="PTHR11659:SF2">
    <property type="entry name" value="GLUTAMYL-TRNA(GLN) AMIDOTRANSFERASE SUBUNIT E"/>
    <property type="match status" value="1"/>
</dbReference>
<evidence type="ECO:0000256" key="3">
    <source>
        <dbReference type="ARBA" id="ARBA00022840"/>
    </source>
</evidence>
<dbReference type="InterPro" id="IPR004115">
    <property type="entry name" value="GAD-like_sf"/>
</dbReference>
<dbReference type="SMART" id="SM00845">
    <property type="entry name" value="GatB_Yqey"/>
    <property type="match status" value="1"/>
</dbReference>
<dbReference type="Pfam" id="PF02934">
    <property type="entry name" value="GatB_N"/>
    <property type="match status" value="1"/>
</dbReference>
<gene>
    <name evidence="6" type="primary">gatE</name>
    <name evidence="8" type="ORF">AKJ43_00580</name>
</gene>
<comment type="similarity">
    <text evidence="6">Belongs to the GatB/GatE family. GatE subfamily.</text>
</comment>
<sequence>MKRDYEELGLRVGLEIHQELDTHKLFCKCPSTLREEEAPLGIDRELRPTQSELGEIDRAALAEAVKGKYFRYRIHPDSVCLVEMDEEPPHPVNEEARDITLEIALLLNANPVDEAHVMRKTVIDGSNTAGFQRTILMATDGSLEVDGNRVSIPTICLEEDAARKAGEDANCVNYQLDRLGIPLVEIATGPDFNDPEMAVTTALKIGRILRATGKVKRGIGTIRQDINISIKGGARQEIKGIQELSLISPVIEREVERQLNLLQIRDKLERRGAEVIEDRVVEVTDVFSDTESRIIRRVLPSGGVFAVRLKGFAGLVGKELEPGRRFGTELADFAKVYGGVEGIFHTDELPGYKISSQEVEDVMRATGAKEGDVAVIVAAEKEKAKKALKAVIERANRALKGVPKETRRALTDGNTQFMRPLPGAARMYVETDIPPITIDREKLEKIKRALPELPEEKMKRYLEEFKLSGELARRMSFSEKAQLFEDLVSECDIDPTLVATTLDETLTHLKGEGVEVEGLDRKVLGEVFNLIARGEISKDALPRVLKKITEGSSPSEAVKELGLEKMGRDELEELISSILEKKQDLVKERGERAIEPLMGIVMKKVRGRADGKLVHEILERKLKTALE</sequence>
<dbReference type="InterPro" id="IPR017958">
    <property type="entry name" value="Gln-tRNA_amidoTrfase_suB_CS"/>
</dbReference>
<evidence type="ECO:0000256" key="1">
    <source>
        <dbReference type="ARBA" id="ARBA00022598"/>
    </source>
</evidence>
<dbReference type="AlphaFoldDB" id="A0A133V8K6"/>
<dbReference type="PROSITE" id="PS01234">
    <property type="entry name" value="GATB"/>
    <property type="match status" value="1"/>
</dbReference>
<dbReference type="EMBL" id="LHXX01000004">
    <property type="protein sequence ID" value="KXB02765.1"/>
    <property type="molecule type" value="Genomic_DNA"/>
</dbReference>
<dbReference type="PANTHER" id="PTHR11659">
    <property type="entry name" value="GLUTAMYL-TRNA GLN AMIDOTRANSFERASE SUBUNIT B MITOCHONDRIAL AND PROKARYOTIC PET112-RELATED"/>
    <property type="match status" value="1"/>
</dbReference>
<evidence type="ECO:0000256" key="5">
    <source>
        <dbReference type="ARBA" id="ARBA00047913"/>
    </source>
</evidence>
<dbReference type="InterPro" id="IPR029351">
    <property type="entry name" value="GAD_dom"/>
</dbReference>
<evidence type="ECO:0000256" key="2">
    <source>
        <dbReference type="ARBA" id="ARBA00022741"/>
    </source>
</evidence>
<dbReference type="GO" id="GO:0004812">
    <property type="term" value="F:aminoacyl-tRNA ligase activity"/>
    <property type="evidence" value="ECO:0007669"/>
    <property type="project" value="InterPro"/>
</dbReference>
<dbReference type="NCBIfam" id="TIGR00134">
    <property type="entry name" value="gatE_arch"/>
    <property type="match status" value="1"/>
</dbReference>
<dbReference type="GO" id="GO:0016740">
    <property type="term" value="F:transferase activity"/>
    <property type="evidence" value="ECO:0007669"/>
    <property type="project" value="UniProtKB-KW"/>
</dbReference>
<dbReference type="SUPFAM" id="SSF89095">
    <property type="entry name" value="GatB/YqeY motif"/>
    <property type="match status" value="1"/>
</dbReference>
<keyword evidence="1 6" id="KW-0436">Ligase</keyword>
<dbReference type="InterPro" id="IPR003789">
    <property type="entry name" value="Asn/Gln_tRNA_amidoTrase-B-like"/>
</dbReference>
<dbReference type="InterPro" id="IPR017959">
    <property type="entry name" value="Asn/Gln-tRNA_amidoTrfase_suB/E"/>
</dbReference>
<comment type="catalytic activity">
    <reaction evidence="5 6">
        <text>L-glutamyl-tRNA(Gln) + L-glutamine + ATP + H2O = L-glutaminyl-tRNA(Gln) + L-glutamate + ADP + phosphate + H(+)</text>
        <dbReference type="Rhea" id="RHEA:17521"/>
        <dbReference type="Rhea" id="RHEA-COMP:9681"/>
        <dbReference type="Rhea" id="RHEA-COMP:9684"/>
        <dbReference type="ChEBI" id="CHEBI:15377"/>
        <dbReference type="ChEBI" id="CHEBI:15378"/>
        <dbReference type="ChEBI" id="CHEBI:29985"/>
        <dbReference type="ChEBI" id="CHEBI:30616"/>
        <dbReference type="ChEBI" id="CHEBI:43474"/>
        <dbReference type="ChEBI" id="CHEBI:58359"/>
        <dbReference type="ChEBI" id="CHEBI:78520"/>
        <dbReference type="ChEBI" id="CHEBI:78521"/>
        <dbReference type="ChEBI" id="CHEBI:456216"/>
    </reaction>
</comment>
<dbReference type="Gene3D" id="3.30.1360.30">
    <property type="entry name" value="GAD-like domain"/>
    <property type="match status" value="1"/>
</dbReference>
<keyword evidence="9" id="KW-1185">Reference proteome</keyword>
<dbReference type="EC" id="6.3.5.-" evidence="6"/>
<keyword evidence="4 6" id="KW-0648">Protein biosynthesis</keyword>
<dbReference type="InterPro" id="IPR018027">
    <property type="entry name" value="Asn/Gln_amidotransferase"/>
</dbReference>
<evidence type="ECO:0000313" key="9">
    <source>
        <dbReference type="Proteomes" id="UP000070400"/>
    </source>
</evidence>
<dbReference type="NCBIfam" id="NF003107">
    <property type="entry name" value="PRK04028.1"/>
    <property type="match status" value="1"/>
</dbReference>
<comment type="function">
    <text evidence="6">Allows the formation of correctly charged Gln-tRNA(Gln) through the transamidation of misacylated Glu-tRNA(Gln) in organisms which lack glutaminyl-tRNA synthetase. The reaction takes place in the presence of glutamine and ATP through an activated gamma-phospho-Glu-tRNA(Gln). The GatDE system is specific for glutamate and does not act on aspartate.</text>
</comment>
<dbReference type="InterPro" id="IPR014746">
    <property type="entry name" value="Gln_synth/guanido_kin_cat_dom"/>
</dbReference>
<dbReference type="GO" id="GO:0050567">
    <property type="term" value="F:glutaminyl-tRNA synthase (glutamine-hydrolyzing) activity"/>
    <property type="evidence" value="ECO:0007669"/>
    <property type="project" value="UniProtKB-UniRule"/>
</dbReference>
<organism evidence="8 9">
    <name type="scientific">candidate division MSBL1 archaeon SCGC-AAA261D19</name>
    <dbReference type="NCBI Taxonomy" id="1698273"/>
    <lineage>
        <taxon>Archaea</taxon>
        <taxon>Methanobacteriati</taxon>
        <taxon>Methanobacteriota</taxon>
        <taxon>candidate division MSBL1</taxon>
    </lineage>
</organism>
<dbReference type="Gene3D" id="1.10.10.410">
    <property type="match status" value="1"/>
</dbReference>
<dbReference type="GO" id="GO:0070681">
    <property type="term" value="P:glutaminyl-tRNAGln biosynthesis via transamidation"/>
    <property type="evidence" value="ECO:0007669"/>
    <property type="project" value="TreeGrafter"/>
</dbReference>
<dbReference type="GO" id="GO:0005737">
    <property type="term" value="C:cytoplasm"/>
    <property type="evidence" value="ECO:0007669"/>
    <property type="project" value="InterPro"/>
</dbReference>
<comment type="subunit">
    <text evidence="6">Heterodimer of GatD and GatE.</text>
</comment>
<dbReference type="GO" id="GO:0005524">
    <property type="term" value="F:ATP binding"/>
    <property type="evidence" value="ECO:0007669"/>
    <property type="project" value="UniProtKB-KW"/>
</dbReference>
<evidence type="ECO:0000259" key="7">
    <source>
        <dbReference type="SMART" id="SM00845"/>
    </source>
</evidence>
<accession>A0A133V8K6</accession>
<proteinExistence type="inferred from homology"/>
<dbReference type="SUPFAM" id="SSF55931">
    <property type="entry name" value="Glutamine synthetase/guanido kinase"/>
    <property type="match status" value="1"/>
</dbReference>
<dbReference type="GO" id="GO:0006412">
    <property type="term" value="P:translation"/>
    <property type="evidence" value="ECO:0007669"/>
    <property type="project" value="UniProtKB-UniRule"/>
</dbReference>
<dbReference type="InterPro" id="IPR042114">
    <property type="entry name" value="GatB_C_1"/>
</dbReference>
<dbReference type="InterPro" id="IPR004414">
    <property type="entry name" value="GatE"/>
</dbReference>
<keyword evidence="2 6" id="KW-0547">Nucleotide-binding</keyword>
<dbReference type="Proteomes" id="UP000070400">
    <property type="component" value="Unassembled WGS sequence"/>
</dbReference>
<dbReference type="InterPro" id="IPR006075">
    <property type="entry name" value="Asn/Gln-tRNA_Trfase_suB/E_cat"/>
</dbReference>
<dbReference type="InterPro" id="IPR023168">
    <property type="entry name" value="GatB_Yqey_C_2"/>
</dbReference>
<evidence type="ECO:0000313" key="8">
    <source>
        <dbReference type="EMBL" id="KXB02765.1"/>
    </source>
</evidence>
<keyword evidence="3 6" id="KW-0067">ATP-binding</keyword>
<dbReference type="SUPFAM" id="SSF55261">
    <property type="entry name" value="GAD domain-like"/>
    <property type="match status" value="1"/>
</dbReference>
<dbReference type="HAMAP" id="MF_00588">
    <property type="entry name" value="GatE"/>
    <property type="match status" value="1"/>
</dbReference>
<dbReference type="Pfam" id="PF02938">
    <property type="entry name" value="GAD"/>
    <property type="match status" value="1"/>
</dbReference>
<protein>
    <recommendedName>
        <fullName evidence="6">Glutamyl-tRNA(Gln) amidotransferase subunit E</fullName>
        <shortName evidence="6">Glu-ADT subunit E</shortName>
        <ecNumber evidence="6">6.3.5.-</ecNumber>
    </recommendedName>
</protein>
<reference evidence="8 9" key="1">
    <citation type="journal article" date="2016" name="Sci. Rep.">
        <title>Metabolic traits of an uncultured archaeal lineage -MSBL1- from brine pools of the Red Sea.</title>
        <authorList>
            <person name="Mwirichia R."/>
            <person name="Alam I."/>
            <person name="Rashid M."/>
            <person name="Vinu M."/>
            <person name="Ba-Alawi W."/>
            <person name="Anthony Kamau A."/>
            <person name="Kamanda Ngugi D."/>
            <person name="Goker M."/>
            <person name="Klenk H.P."/>
            <person name="Bajic V."/>
            <person name="Stingl U."/>
        </authorList>
    </citation>
    <scope>NUCLEOTIDE SEQUENCE [LARGE SCALE GENOMIC DNA]</scope>
    <source>
        <strain evidence="8">SCGC-AAA261D19</strain>
    </source>
</reference>
<keyword evidence="8" id="KW-0808">Transferase</keyword>
<evidence type="ECO:0000256" key="6">
    <source>
        <dbReference type="HAMAP-Rule" id="MF_00588"/>
    </source>
</evidence>
<dbReference type="Pfam" id="PF02637">
    <property type="entry name" value="GatB_Yqey"/>
    <property type="match status" value="1"/>
</dbReference>
<evidence type="ECO:0000256" key="4">
    <source>
        <dbReference type="ARBA" id="ARBA00022917"/>
    </source>
</evidence>
<feature type="domain" description="Asn/Gln amidotransferase" evidence="7">
    <location>
        <begin position="482"/>
        <end position="622"/>
    </location>
</feature>
<dbReference type="PATRIC" id="fig|1698273.3.peg.457"/>
<dbReference type="Gene3D" id="1.10.150.380">
    <property type="entry name" value="GatB domain, N-terminal subdomain"/>
    <property type="match status" value="1"/>
</dbReference>
<comment type="caution">
    <text evidence="8">The sequence shown here is derived from an EMBL/GenBank/DDBJ whole genome shotgun (WGS) entry which is preliminary data.</text>
</comment>